<sequence>MYRVSDERFDELVDDALDKLPEAVVRRMGNVVVLVQPFNEENPEILGLYQGVPLTERTFDHTGYLPDAIFIYKDTLERHAVSEDDLAHEVEVTVFHEVGHYFGIEEHRLHQLGWG</sequence>
<accession>A0A097IIQ9</accession>
<protein>
    <recommendedName>
        <fullName evidence="3">Metallopeptidase family protein</fullName>
    </recommendedName>
</protein>
<evidence type="ECO:0008006" key="3">
    <source>
        <dbReference type="Google" id="ProtNLM"/>
    </source>
</evidence>
<dbReference type="RefSeq" id="WP_018022029.1">
    <property type="nucleotide sequence ID" value="NZ_AQUX01000005.1"/>
</dbReference>
<dbReference type="STRING" id="558173.CDOO_12690"/>
<dbReference type="SUPFAM" id="SSF55486">
    <property type="entry name" value="Metalloproteases ('zincins'), catalytic domain"/>
    <property type="match status" value="1"/>
</dbReference>
<dbReference type="Proteomes" id="UP000029914">
    <property type="component" value="Chromosome"/>
</dbReference>
<evidence type="ECO:0000313" key="1">
    <source>
        <dbReference type="EMBL" id="AIT62021.1"/>
    </source>
</evidence>
<dbReference type="eggNOG" id="COG3824">
    <property type="taxonomic scope" value="Bacteria"/>
</dbReference>
<proteinExistence type="predicted"/>
<dbReference type="EMBL" id="CP006764">
    <property type="protein sequence ID" value="AIT62021.1"/>
    <property type="molecule type" value="Genomic_DNA"/>
</dbReference>
<name>A0A097IIQ9_9CORY</name>
<dbReference type="Gene3D" id="3.30.2010.20">
    <property type="match status" value="1"/>
</dbReference>
<dbReference type="KEGG" id="cdo:CDOO_12690"/>
<reference evidence="1 2" key="1">
    <citation type="submission" date="2013-09" db="EMBL/GenBank/DDBJ databases">
        <title>Complete genome sequence of Corynebacterium doosanense CAU 212(T) (=DSM 45436(T)), isolated from activated sludge.</title>
        <authorList>
            <person name="Schaffert L."/>
            <person name="Albersmeier A."/>
            <person name="Kalinowski J."/>
            <person name="Ruckert C."/>
        </authorList>
    </citation>
    <scope>NUCLEOTIDE SEQUENCE [LARGE SCALE GENOMIC DNA]</scope>
    <source>
        <strain evidence="1 2">CAU 212</strain>
    </source>
</reference>
<dbReference type="InterPro" id="IPR038555">
    <property type="entry name" value="Zincin_1_sf"/>
</dbReference>
<evidence type="ECO:0000313" key="2">
    <source>
        <dbReference type="Proteomes" id="UP000029914"/>
    </source>
</evidence>
<dbReference type="HOGENOM" id="CLU_123836_1_0_11"/>
<dbReference type="AlphaFoldDB" id="A0A097IIQ9"/>
<dbReference type="CDD" id="cd12952">
    <property type="entry name" value="MMP_ACEL2062"/>
    <property type="match status" value="1"/>
</dbReference>
<dbReference type="OrthoDB" id="9806895at2"/>
<dbReference type="Pfam" id="PF06262">
    <property type="entry name" value="Zincin_1"/>
    <property type="match status" value="1"/>
</dbReference>
<gene>
    <name evidence="1" type="ORF">CDOO_12690</name>
</gene>
<dbReference type="InterPro" id="IPR010428">
    <property type="entry name" value="Zincin_1"/>
</dbReference>
<organism evidence="1 2">
    <name type="scientific">Corynebacterium doosanense CAU 212 = DSM 45436</name>
    <dbReference type="NCBI Taxonomy" id="558173"/>
    <lineage>
        <taxon>Bacteria</taxon>
        <taxon>Bacillati</taxon>
        <taxon>Actinomycetota</taxon>
        <taxon>Actinomycetes</taxon>
        <taxon>Mycobacteriales</taxon>
        <taxon>Corynebacteriaceae</taxon>
        <taxon>Corynebacterium</taxon>
    </lineage>
</organism>
<keyword evidence="2" id="KW-1185">Reference proteome</keyword>